<dbReference type="Pfam" id="PF02120">
    <property type="entry name" value="Flg_hook"/>
    <property type="match status" value="1"/>
</dbReference>
<feature type="compositionally biased region" description="Polar residues" evidence="1">
    <location>
        <begin position="437"/>
        <end position="454"/>
    </location>
</feature>
<feature type="domain" description="Flagellar hook-length control protein-like C-terminal" evidence="2">
    <location>
        <begin position="678"/>
        <end position="750"/>
    </location>
</feature>
<proteinExistence type="predicted"/>
<dbReference type="InterPro" id="IPR021136">
    <property type="entry name" value="Flagellar_hook_control-like_C"/>
</dbReference>
<organism evidence="3 4">
    <name type="scientific">Niallia alba</name>
    <dbReference type="NCBI Taxonomy" id="2729105"/>
    <lineage>
        <taxon>Bacteria</taxon>
        <taxon>Bacillati</taxon>
        <taxon>Bacillota</taxon>
        <taxon>Bacilli</taxon>
        <taxon>Bacillales</taxon>
        <taxon>Bacillaceae</taxon>
        <taxon>Niallia</taxon>
    </lineage>
</organism>
<comment type="caution">
    <text evidence="3">The sequence shown here is derived from an EMBL/GenBank/DDBJ whole genome shotgun (WGS) entry which is preliminary data.</text>
</comment>
<dbReference type="AlphaFoldDB" id="A0A7Y0K7N9"/>
<accession>A0A7Y0K7N9</accession>
<evidence type="ECO:0000313" key="3">
    <source>
        <dbReference type="EMBL" id="NMO77348.1"/>
    </source>
</evidence>
<feature type="compositionally biased region" description="Polar residues" evidence="1">
    <location>
        <begin position="464"/>
        <end position="497"/>
    </location>
</feature>
<feature type="compositionally biased region" description="Low complexity" evidence="1">
    <location>
        <begin position="749"/>
        <end position="768"/>
    </location>
</feature>
<dbReference type="Proteomes" id="UP000588491">
    <property type="component" value="Unassembled WGS sequence"/>
</dbReference>
<sequence>MKLGLINSWRNTELASGNQEVTSEKIDGQFLSMINALKTNREQSNPIQKDNQKKDGLNDLLTILSSSSDASIGLDGKSNLDVGNDQPSSNLEHLLTTYHHFSTGEDFPHLDTSEKTKILADLLINMEDQITQVLKKQSNPEITQDMFNHTELPILLIDLKMLENTVEMLVPDMSLKGKVAETVHDLQSLIRSLNKVVEENSSNTMKNMEKDEDSIKGNWISNESNFISRYNNLSQTENSLPVTETNLKQQPVQKVEASSEEQFNTQALKPEIKSDMHIPEKQIDRNEEIIVNPNIGYKEHINENRDDQKETSFPSIKHVNNLLTIGNNSYQTERELTTVGIFQDEIRTSSEGRLIKIDQAEITHQTVDKHSKTNDKSVSVNELWVGDAQEAEVISQPLGDLHYENENPKEYRFSSVTSAINTIEEMSTPDSNEKQKTNPTATSQFFSADNQGNHDTTDKPLLHPSQTVNSGMESVKENSNTPDTNSIEETVEEQVTASKDRGDIQRRYTTIDTNLLAMQNRLLKEKGTFITREANPTSAKLTSSQISLPNITQADRGENRIAQSSNELKSIISAILSEVDKQLEGKSSTVVQKVINPIMVSSIRKSSELLVANTSLKESSEVNLEEVDTKILPSIQSTFVKQQPLMVLSNTGAGVQPKNVEEQFAKLLANSTFTKIGDTQKLSIRLAPDHLGSIRIELTQNEGNMIARIITTTAEAKEVLDKQLTSLKHGFTAQNLQVDKIDIIVSSQQQEKLQKDQQQQQEQHQSPSQREKKEADDEENNQKTSFFEELLKMDV</sequence>
<reference evidence="3 4" key="1">
    <citation type="submission" date="2020-04" db="EMBL/GenBank/DDBJ databases">
        <title>Bacillus sp. UniB3 isolated from commercial digestive syrup.</title>
        <authorList>
            <person name="Thorat V."/>
            <person name="Kirdat K."/>
            <person name="Tiwarekar B."/>
            <person name="Yadav A."/>
        </authorList>
    </citation>
    <scope>NUCLEOTIDE SEQUENCE [LARGE SCALE GENOMIC DNA]</scope>
    <source>
        <strain evidence="3 4">UniB3</strain>
    </source>
</reference>
<evidence type="ECO:0000256" key="1">
    <source>
        <dbReference type="SAM" id="MobiDB-lite"/>
    </source>
</evidence>
<dbReference type="CDD" id="cd17470">
    <property type="entry name" value="T3SS_Flik_C"/>
    <property type="match status" value="1"/>
</dbReference>
<protein>
    <recommendedName>
        <fullName evidence="2">Flagellar hook-length control protein-like C-terminal domain-containing protein</fullName>
    </recommendedName>
</protein>
<dbReference type="RefSeq" id="WP_169188378.1">
    <property type="nucleotide sequence ID" value="NZ_JABBPK010000001.1"/>
</dbReference>
<dbReference type="InterPro" id="IPR038610">
    <property type="entry name" value="FliK-like_C_sf"/>
</dbReference>
<feature type="region of interest" description="Disordered" evidence="1">
    <location>
        <begin position="749"/>
        <end position="788"/>
    </location>
</feature>
<dbReference type="Gene3D" id="3.30.750.140">
    <property type="match status" value="1"/>
</dbReference>
<name>A0A7Y0K7N9_9BACI</name>
<feature type="region of interest" description="Disordered" evidence="1">
    <location>
        <begin position="426"/>
        <end position="501"/>
    </location>
</feature>
<evidence type="ECO:0000259" key="2">
    <source>
        <dbReference type="Pfam" id="PF02120"/>
    </source>
</evidence>
<dbReference type="EMBL" id="JABBPK010000001">
    <property type="protein sequence ID" value="NMO77348.1"/>
    <property type="molecule type" value="Genomic_DNA"/>
</dbReference>
<keyword evidence="4" id="KW-1185">Reference proteome</keyword>
<gene>
    <name evidence="3" type="ORF">HHU08_10090</name>
</gene>
<evidence type="ECO:0000313" key="4">
    <source>
        <dbReference type="Proteomes" id="UP000588491"/>
    </source>
</evidence>